<sequence>MEHQITEMTENHRKTFEDLTASQERMSTELMVAIRGQRALQDPLPQMQPHIRGTDLDPILEASREEGDAGQSVMRAEIDPMVSIPEISAETLSGRGTPQEGRRRHHDTTGEGRDCYGRPHSYHHRQKVGTPLNAPTIAIKRDEEGWQEPPLLNHPNYCHRKRMKRGTKVGECLLPHLSKQGHNACPWFSQPGVSLTPDGQ</sequence>
<dbReference type="EMBL" id="JBBNAE010000010">
    <property type="protein sequence ID" value="KAK9090724.1"/>
    <property type="molecule type" value="Genomic_DNA"/>
</dbReference>
<accession>A0AAP0ECL3</accession>
<feature type="compositionally biased region" description="Basic and acidic residues" evidence="1">
    <location>
        <begin position="107"/>
        <end position="117"/>
    </location>
</feature>
<protein>
    <submittedName>
        <fullName evidence="2">Uncharacterized protein</fullName>
    </submittedName>
</protein>
<gene>
    <name evidence="2" type="ORF">Sjap_023901</name>
</gene>
<feature type="region of interest" description="Disordered" evidence="1">
    <location>
        <begin position="86"/>
        <end position="128"/>
    </location>
</feature>
<dbReference type="Proteomes" id="UP001417504">
    <property type="component" value="Unassembled WGS sequence"/>
</dbReference>
<evidence type="ECO:0000313" key="2">
    <source>
        <dbReference type="EMBL" id="KAK9090724.1"/>
    </source>
</evidence>
<reference evidence="2 3" key="1">
    <citation type="submission" date="2024-01" db="EMBL/GenBank/DDBJ databases">
        <title>Genome assemblies of Stephania.</title>
        <authorList>
            <person name="Yang L."/>
        </authorList>
    </citation>
    <scope>NUCLEOTIDE SEQUENCE [LARGE SCALE GENOMIC DNA]</scope>
    <source>
        <strain evidence="2">QJT</strain>
        <tissue evidence="2">Leaf</tissue>
    </source>
</reference>
<name>A0AAP0ECL3_9MAGN</name>
<keyword evidence="3" id="KW-1185">Reference proteome</keyword>
<evidence type="ECO:0000256" key="1">
    <source>
        <dbReference type="SAM" id="MobiDB-lite"/>
    </source>
</evidence>
<evidence type="ECO:0000313" key="3">
    <source>
        <dbReference type="Proteomes" id="UP001417504"/>
    </source>
</evidence>
<organism evidence="2 3">
    <name type="scientific">Stephania japonica</name>
    <dbReference type="NCBI Taxonomy" id="461633"/>
    <lineage>
        <taxon>Eukaryota</taxon>
        <taxon>Viridiplantae</taxon>
        <taxon>Streptophyta</taxon>
        <taxon>Embryophyta</taxon>
        <taxon>Tracheophyta</taxon>
        <taxon>Spermatophyta</taxon>
        <taxon>Magnoliopsida</taxon>
        <taxon>Ranunculales</taxon>
        <taxon>Menispermaceae</taxon>
        <taxon>Menispermoideae</taxon>
        <taxon>Cissampelideae</taxon>
        <taxon>Stephania</taxon>
    </lineage>
</organism>
<dbReference type="AlphaFoldDB" id="A0AAP0ECL3"/>
<comment type="caution">
    <text evidence="2">The sequence shown here is derived from an EMBL/GenBank/DDBJ whole genome shotgun (WGS) entry which is preliminary data.</text>
</comment>
<proteinExistence type="predicted"/>